<evidence type="ECO:0000313" key="2">
    <source>
        <dbReference type="Proteomes" id="UP000003879"/>
    </source>
</evidence>
<protein>
    <submittedName>
        <fullName evidence="1">Uncharacterized protein</fullName>
    </submittedName>
</protein>
<evidence type="ECO:0000313" key="1">
    <source>
        <dbReference type="EMBL" id="EIY96268.1"/>
    </source>
</evidence>
<organism evidence="1 2">
    <name type="scientific">Bacteroides fragilis CL07T12C05</name>
    <dbReference type="NCBI Taxonomy" id="997883"/>
    <lineage>
        <taxon>Bacteria</taxon>
        <taxon>Pseudomonadati</taxon>
        <taxon>Bacteroidota</taxon>
        <taxon>Bacteroidia</taxon>
        <taxon>Bacteroidales</taxon>
        <taxon>Bacteroidaceae</taxon>
        <taxon>Bacteroides</taxon>
    </lineage>
</organism>
<comment type="caution">
    <text evidence="1">The sequence shown here is derived from an EMBL/GenBank/DDBJ whole genome shotgun (WGS) entry which is preliminary data.</text>
</comment>
<dbReference type="PATRIC" id="fig|997883.3.peg.2252"/>
<dbReference type="Proteomes" id="UP000003879">
    <property type="component" value="Unassembled WGS sequence"/>
</dbReference>
<name>A0A0E2APR6_BACFG</name>
<dbReference type="HOGENOM" id="CLU_2749392_0_0_10"/>
<accession>A0A0E2APR6</accession>
<dbReference type="AlphaFoldDB" id="A0A0E2APR6"/>
<sequence>MNIMIRDPYYLAKTVLGSYNLYILKDPFGSWHYSCVGTFNTKDEAIDYYHKLKEEEKMISRMHMKLIITE</sequence>
<dbReference type="EMBL" id="AGXN01000012">
    <property type="protein sequence ID" value="EIY96268.1"/>
    <property type="molecule type" value="Genomic_DNA"/>
</dbReference>
<gene>
    <name evidence="1" type="ORF">HMPREF1056_02156</name>
</gene>
<reference evidence="1 2" key="1">
    <citation type="submission" date="2012-02" db="EMBL/GenBank/DDBJ databases">
        <title>The Genome Sequence of Bacteroides fragilis CL07T12C05.</title>
        <authorList>
            <consortium name="The Broad Institute Genome Sequencing Platform"/>
            <person name="Earl A."/>
            <person name="Ward D."/>
            <person name="Feldgarden M."/>
            <person name="Gevers D."/>
            <person name="Zitomersky N.L."/>
            <person name="Coyne M.J."/>
            <person name="Comstock L.E."/>
            <person name="Young S.K."/>
            <person name="Zeng Q."/>
            <person name="Gargeya S."/>
            <person name="Fitzgerald M."/>
            <person name="Haas B."/>
            <person name="Abouelleil A."/>
            <person name="Alvarado L."/>
            <person name="Arachchi H.M."/>
            <person name="Berlin A."/>
            <person name="Chapman S.B."/>
            <person name="Gearin G."/>
            <person name="Goldberg J."/>
            <person name="Griggs A."/>
            <person name="Gujja S."/>
            <person name="Hansen M."/>
            <person name="Heiman D."/>
            <person name="Howarth C."/>
            <person name="Larimer J."/>
            <person name="Lui A."/>
            <person name="MacDonald P.J.P."/>
            <person name="McCowen C."/>
            <person name="Montmayeur A."/>
            <person name="Murphy C."/>
            <person name="Neiman D."/>
            <person name="Pearson M."/>
            <person name="Priest M."/>
            <person name="Roberts A."/>
            <person name="Saif S."/>
            <person name="Shea T."/>
            <person name="Sisk P."/>
            <person name="Stolte C."/>
            <person name="Sykes S."/>
            <person name="Wortman J."/>
            <person name="Nusbaum C."/>
            <person name="Birren B."/>
        </authorList>
    </citation>
    <scope>NUCLEOTIDE SEQUENCE [LARGE SCALE GENOMIC DNA]</scope>
    <source>
        <strain evidence="1 2">CL07T12C05</strain>
    </source>
</reference>
<proteinExistence type="predicted"/>